<feature type="transmembrane region" description="Helical" evidence="5">
    <location>
        <begin position="42"/>
        <end position="61"/>
    </location>
</feature>
<comment type="subcellular location">
    <subcellularLocation>
        <location evidence="5">Cell membrane</location>
        <topology evidence="5">Multi-pass membrane protein</topology>
    </subcellularLocation>
    <subcellularLocation>
        <location evidence="1">Membrane</location>
        <topology evidence="1">Multi-pass membrane protein</topology>
    </subcellularLocation>
</comment>
<accession>A0A844GBP9</accession>
<proteinExistence type="inferred from homology"/>
<dbReference type="InterPro" id="IPR002781">
    <property type="entry name" value="TM_pro_TauE-like"/>
</dbReference>
<dbReference type="GO" id="GO:0005886">
    <property type="term" value="C:plasma membrane"/>
    <property type="evidence" value="ECO:0007669"/>
    <property type="project" value="UniProtKB-SubCell"/>
</dbReference>
<evidence type="ECO:0000313" key="7">
    <source>
        <dbReference type="Proteomes" id="UP000446658"/>
    </source>
</evidence>
<feature type="transmembrane region" description="Helical" evidence="5">
    <location>
        <begin position="6"/>
        <end position="35"/>
    </location>
</feature>
<comment type="similarity">
    <text evidence="5">Belongs to the 4-toluene sulfonate uptake permease (TSUP) (TC 2.A.102) family.</text>
</comment>
<dbReference type="PANTHER" id="PTHR43701:SF2">
    <property type="entry name" value="MEMBRANE TRANSPORTER PROTEIN YJNA-RELATED"/>
    <property type="match status" value="1"/>
</dbReference>
<name>A0A844GBP9_9NEIS</name>
<dbReference type="AlphaFoldDB" id="A0A844GBP9"/>
<dbReference type="RefSeq" id="WP_312854352.1">
    <property type="nucleotide sequence ID" value="NZ_WLYX01000001.1"/>
</dbReference>
<evidence type="ECO:0000313" key="6">
    <source>
        <dbReference type="EMBL" id="MTD32668.1"/>
    </source>
</evidence>
<evidence type="ECO:0000256" key="1">
    <source>
        <dbReference type="ARBA" id="ARBA00004141"/>
    </source>
</evidence>
<protein>
    <recommendedName>
        <fullName evidence="5">Probable membrane transporter protein</fullName>
    </recommendedName>
</protein>
<comment type="caution">
    <text evidence="6">The sequence shown here is derived from an EMBL/GenBank/DDBJ whole genome shotgun (WGS) entry which is preliminary data.</text>
</comment>
<sequence length="122" mass="12978">MDSMVFVLIGLSAGILSGLFGIGGGVLIVPALIYGAGFTQKMATGTSLAILLPPVGILAVLEYYRQGEVNFKAALLIAVSLLIGSWFGARWVSQLDSKTLKSMFGLFLVLLGSYVFWDSYHG</sequence>
<dbReference type="InterPro" id="IPR051598">
    <property type="entry name" value="TSUP/Inactive_protease-like"/>
</dbReference>
<dbReference type="Proteomes" id="UP000446658">
    <property type="component" value="Unassembled WGS sequence"/>
</dbReference>
<reference evidence="6 7" key="1">
    <citation type="submission" date="2019-11" db="EMBL/GenBank/DDBJ databases">
        <title>Draft genome sequence of Paludibacterium sp. dN18-1.</title>
        <authorList>
            <person name="Im W.-T."/>
        </authorList>
    </citation>
    <scope>NUCLEOTIDE SEQUENCE [LARGE SCALE GENOMIC DNA]</scope>
    <source>
        <strain evidence="7">dN 18-1</strain>
    </source>
</reference>
<keyword evidence="2 5" id="KW-0812">Transmembrane</keyword>
<keyword evidence="7" id="KW-1185">Reference proteome</keyword>
<evidence type="ECO:0000256" key="3">
    <source>
        <dbReference type="ARBA" id="ARBA00022989"/>
    </source>
</evidence>
<dbReference type="PANTHER" id="PTHR43701">
    <property type="entry name" value="MEMBRANE TRANSPORTER PROTEIN MJ0441-RELATED"/>
    <property type="match status" value="1"/>
</dbReference>
<keyword evidence="3 5" id="KW-1133">Transmembrane helix</keyword>
<keyword evidence="4 5" id="KW-0472">Membrane</keyword>
<evidence type="ECO:0000256" key="5">
    <source>
        <dbReference type="RuleBase" id="RU363041"/>
    </source>
</evidence>
<feature type="transmembrane region" description="Helical" evidence="5">
    <location>
        <begin position="99"/>
        <end position="117"/>
    </location>
</feature>
<keyword evidence="5" id="KW-1003">Cell membrane</keyword>
<dbReference type="Pfam" id="PF01925">
    <property type="entry name" value="TauE"/>
    <property type="match status" value="1"/>
</dbReference>
<evidence type="ECO:0000256" key="2">
    <source>
        <dbReference type="ARBA" id="ARBA00022692"/>
    </source>
</evidence>
<organism evidence="6 7">
    <name type="scientific">Paludibacterium denitrificans</name>
    <dbReference type="NCBI Taxonomy" id="2675226"/>
    <lineage>
        <taxon>Bacteria</taxon>
        <taxon>Pseudomonadati</taxon>
        <taxon>Pseudomonadota</taxon>
        <taxon>Betaproteobacteria</taxon>
        <taxon>Neisseriales</taxon>
        <taxon>Chromobacteriaceae</taxon>
        <taxon>Paludibacterium</taxon>
    </lineage>
</organism>
<dbReference type="EMBL" id="WLYX01000001">
    <property type="protein sequence ID" value="MTD32668.1"/>
    <property type="molecule type" value="Genomic_DNA"/>
</dbReference>
<gene>
    <name evidence="6" type="ORF">GKE73_03190</name>
</gene>
<feature type="transmembrane region" description="Helical" evidence="5">
    <location>
        <begin position="73"/>
        <end position="92"/>
    </location>
</feature>
<evidence type="ECO:0000256" key="4">
    <source>
        <dbReference type="ARBA" id="ARBA00023136"/>
    </source>
</evidence>